<evidence type="ECO:0000313" key="2">
    <source>
        <dbReference type="EMBL" id="ELT98687.1"/>
    </source>
</evidence>
<dbReference type="HOGENOM" id="CLU_722082_0_0_1"/>
<reference evidence="2 4" key="2">
    <citation type="journal article" date="2013" name="Nature">
        <title>Insights into bilaterian evolution from three spiralian genomes.</title>
        <authorList>
            <person name="Simakov O."/>
            <person name="Marletaz F."/>
            <person name="Cho S.J."/>
            <person name="Edsinger-Gonzales E."/>
            <person name="Havlak P."/>
            <person name="Hellsten U."/>
            <person name="Kuo D.H."/>
            <person name="Larsson T."/>
            <person name="Lv J."/>
            <person name="Arendt D."/>
            <person name="Savage R."/>
            <person name="Osoegawa K."/>
            <person name="de Jong P."/>
            <person name="Grimwood J."/>
            <person name="Chapman J.A."/>
            <person name="Shapiro H."/>
            <person name="Aerts A."/>
            <person name="Otillar R.P."/>
            <person name="Terry A.Y."/>
            <person name="Boore J.L."/>
            <person name="Grigoriev I.V."/>
            <person name="Lindberg D.R."/>
            <person name="Seaver E.C."/>
            <person name="Weisblat D.A."/>
            <person name="Putnam N.H."/>
            <person name="Rokhsar D.S."/>
        </authorList>
    </citation>
    <scope>NUCLEOTIDE SEQUENCE</scope>
    <source>
        <strain evidence="2 4">I ESC-2004</strain>
    </source>
</reference>
<feature type="region of interest" description="Disordered" evidence="1">
    <location>
        <begin position="261"/>
        <end position="287"/>
    </location>
</feature>
<dbReference type="EMBL" id="KB307653">
    <property type="protein sequence ID" value="ELT98687.1"/>
    <property type="molecule type" value="Genomic_DNA"/>
</dbReference>
<evidence type="ECO:0000313" key="4">
    <source>
        <dbReference type="Proteomes" id="UP000014760"/>
    </source>
</evidence>
<dbReference type="AlphaFoldDB" id="R7TYI4"/>
<evidence type="ECO:0000256" key="1">
    <source>
        <dbReference type="SAM" id="MobiDB-lite"/>
    </source>
</evidence>
<dbReference type="EnsemblMetazoa" id="CapteT219160">
    <property type="protein sequence ID" value="CapteP219160"/>
    <property type="gene ID" value="CapteG219160"/>
</dbReference>
<dbReference type="EMBL" id="AMQN01010375">
    <property type="status" value="NOT_ANNOTATED_CDS"/>
    <property type="molecule type" value="Genomic_DNA"/>
</dbReference>
<sequence length="383" mass="43490">MSIVCWNVSHIAFGKHSFLVAQGGNGPFVSDRAGIKKRHSSLKKTNVGFADVQEWLCSNYRFLPGYGASIRMRSLLQQAKAIFPQVTNFSLNRTMKTLFPDCHKMAHKLGAYYQGLVKRPNESDYADSGLLSAVDEVLSGRSNLGRAMASYAIEESRIIQMLVWEHNFLSISDDEDKSISGLQKIKRLNSNPDYNSSEEEKSPMRGRRKSKRKRKRPSRDHDFEYTLDAIEGVHHDVGLEKKLKSEDSDEIVAICVKQEPGETLSDEASQDSAFCSNKNSDNDDEKKKCDSQTMIGLLQQKLTQEKDTNDWLRSEMGAASEQTLALRSEIFRRDEQFSHLAEKFFALNRHFQQMSQRLRSFMKETACANHNLGLKSVINNESS</sequence>
<reference evidence="4" key="1">
    <citation type="submission" date="2012-12" db="EMBL/GenBank/DDBJ databases">
        <authorList>
            <person name="Hellsten U."/>
            <person name="Grimwood J."/>
            <person name="Chapman J.A."/>
            <person name="Shapiro H."/>
            <person name="Aerts A."/>
            <person name="Otillar R.P."/>
            <person name="Terry A.Y."/>
            <person name="Boore J.L."/>
            <person name="Simakov O."/>
            <person name="Marletaz F."/>
            <person name="Cho S.-J."/>
            <person name="Edsinger-Gonzales E."/>
            <person name="Havlak P."/>
            <person name="Kuo D.-H."/>
            <person name="Larsson T."/>
            <person name="Lv J."/>
            <person name="Arendt D."/>
            <person name="Savage R."/>
            <person name="Osoegawa K."/>
            <person name="de Jong P."/>
            <person name="Lindberg D.R."/>
            <person name="Seaver E.C."/>
            <person name="Weisblat D.A."/>
            <person name="Putnam N.H."/>
            <person name="Grigoriev I.V."/>
            <person name="Rokhsar D.S."/>
        </authorList>
    </citation>
    <scope>NUCLEOTIDE SEQUENCE</scope>
    <source>
        <strain evidence="4">I ESC-2004</strain>
    </source>
</reference>
<proteinExistence type="predicted"/>
<gene>
    <name evidence="2" type="ORF">CAPTEDRAFT_219160</name>
</gene>
<feature type="region of interest" description="Disordered" evidence="1">
    <location>
        <begin position="185"/>
        <end position="220"/>
    </location>
</feature>
<name>R7TYI4_CAPTE</name>
<evidence type="ECO:0000313" key="3">
    <source>
        <dbReference type="EnsemblMetazoa" id="CapteP219160"/>
    </source>
</evidence>
<reference evidence="3" key="3">
    <citation type="submission" date="2015-06" db="UniProtKB">
        <authorList>
            <consortium name="EnsemblMetazoa"/>
        </authorList>
    </citation>
    <scope>IDENTIFICATION</scope>
</reference>
<protein>
    <submittedName>
        <fullName evidence="2 3">Uncharacterized protein</fullName>
    </submittedName>
</protein>
<accession>R7TYI4</accession>
<keyword evidence="4" id="KW-1185">Reference proteome</keyword>
<feature type="compositionally biased region" description="Basic residues" evidence="1">
    <location>
        <begin position="204"/>
        <end position="218"/>
    </location>
</feature>
<organism evidence="2">
    <name type="scientific">Capitella teleta</name>
    <name type="common">Polychaete worm</name>
    <dbReference type="NCBI Taxonomy" id="283909"/>
    <lineage>
        <taxon>Eukaryota</taxon>
        <taxon>Metazoa</taxon>
        <taxon>Spiralia</taxon>
        <taxon>Lophotrochozoa</taxon>
        <taxon>Annelida</taxon>
        <taxon>Polychaeta</taxon>
        <taxon>Sedentaria</taxon>
        <taxon>Scolecida</taxon>
        <taxon>Capitellidae</taxon>
        <taxon>Capitella</taxon>
    </lineage>
</organism>
<dbReference type="Proteomes" id="UP000014760">
    <property type="component" value="Unassembled WGS sequence"/>
</dbReference>